<gene>
    <name evidence="11 14" type="primary">clpB</name>
    <name evidence="14" type="ORF">C5Y98_09205</name>
</gene>
<evidence type="ECO:0000313" key="14">
    <source>
        <dbReference type="EMBL" id="PQO38235.1"/>
    </source>
</evidence>
<evidence type="ECO:0000256" key="8">
    <source>
        <dbReference type="ARBA" id="ARBA00026057"/>
    </source>
</evidence>
<comment type="similarity">
    <text evidence="1 10">Belongs to the ClpA/ClpB family.</text>
</comment>
<dbReference type="SMART" id="SM01086">
    <property type="entry name" value="ClpB_D2-small"/>
    <property type="match status" value="1"/>
</dbReference>
<reference evidence="14 15" key="1">
    <citation type="submission" date="2018-02" db="EMBL/GenBank/DDBJ databases">
        <title>Comparative genomes isolates from brazilian mangrove.</title>
        <authorList>
            <person name="Araujo J.E."/>
            <person name="Taketani R.G."/>
            <person name="Silva M.C.P."/>
            <person name="Loureco M.V."/>
            <person name="Andreote F.D."/>
        </authorList>
    </citation>
    <scope>NUCLEOTIDE SEQUENCE [LARGE SCALE GENOMIC DNA]</scope>
    <source>
        <strain evidence="14 15">NAP PRIS-MGV</strain>
    </source>
</reference>
<dbReference type="NCBIfam" id="TIGR03346">
    <property type="entry name" value="chaperone_ClpB"/>
    <property type="match status" value="1"/>
</dbReference>
<comment type="function">
    <text evidence="11">Part of a stress-induced multi-chaperone system, it is involved in the recovery of the cell from heat-induced damage, in cooperation with DnaK, DnaJ and GrpE.</text>
</comment>
<evidence type="ECO:0000313" key="15">
    <source>
        <dbReference type="Proteomes" id="UP000239388"/>
    </source>
</evidence>
<sequence length="892" mass="99036">MPPQFDKYTIKAQEAVQAAQQLATEARNTSLTPLHLLAALLAETGGVVRPLIEKIGAQRSQLESMVEAELGRLSTMTGGSQLRLSSELDQVFQAAQKQADAMKDEFVSTEHLMFALAQVPSKAKDILQVNAVTEKDILEALREVRGSTRVTSQSPEDTFQALQKYGIDLVDRAQKGKLDPVIGRDDEIRRTIQVLSRRTKNNPVLIGEPGVGKTAIAEGLALRIIQGDVPQSLKNKRIIALDMGALVAGAKFRGEFEERLKAVLKEVQDSQGSVVLFIDELHTVVGAGKAEGGADAANLLKPALARGELRCIGATTLDEYRQYIEKDAALERRFQPVYIGEPSIDDTIAILRGLKPRYEAHHGVKIKDSALVAAAKLSDRYITDRFLPDKAIDLVDEASSRLAIEQESVPAEIDQVQRRLTQLQLADRQLAEETEETAIQRREEIQDEMEEVKRQLASLREQWEAEKLGMGDVAETREALAAADLEYSRLHASIQEVQSAGQPVSESDYQQLYELQKKREALVKRMESESEHEKEEKDEAKSQRRLLREQVTEDEIAEVVSQWTGVPIAKMLETERAKLLVLEERLHQRVVGQDEAVVAVANAVRRSRSGLQATNRPVGSFIFLGPTGVGKTELCKALAEALFDDENAMVRIDMSEYMERHAVSRLIGAPPGYVGYEEGGKLTEAVRRRPYSVILLDEIEKAHHDVFNILLQVLDDGRLTDNHGHTVDFTNTIVVMTSNIGSQAIQQITQEGGSDEEIRDAAQANLRTKFLPEFLNRIDDIIVFKPLVKEQIRSIVDYQTRGLAHMLEEQGIELFVTDTAKDALAEEGFDPLYGARPLKRVIQNRLQNQLATLLLKGEFKDGDRITVGFDGTNYTFTKSVAGSSTVESATVS</sequence>
<dbReference type="GO" id="GO:0042026">
    <property type="term" value="P:protein refolding"/>
    <property type="evidence" value="ECO:0007669"/>
    <property type="project" value="UniProtKB-UniRule"/>
</dbReference>
<dbReference type="InterPro" id="IPR003959">
    <property type="entry name" value="ATPase_AAA_core"/>
</dbReference>
<dbReference type="InterPro" id="IPR027417">
    <property type="entry name" value="P-loop_NTPase"/>
</dbReference>
<dbReference type="InterPro" id="IPR004176">
    <property type="entry name" value="Clp_R_N"/>
</dbReference>
<dbReference type="SUPFAM" id="SSF81923">
    <property type="entry name" value="Double Clp-N motif"/>
    <property type="match status" value="1"/>
</dbReference>
<evidence type="ECO:0000256" key="6">
    <source>
        <dbReference type="ARBA" id="ARBA00023054"/>
    </source>
</evidence>
<evidence type="ECO:0000256" key="10">
    <source>
        <dbReference type="RuleBase" id="RU004432"/>
    </source>
</evidence>
<dbReference type="Pfam" id="PF07724">
    <property type="entry name" value="AAA_2"/>
    <property type="match status" value="1"/>
</dbReference>
<dbReference type="InterPro" id="IPR017730">
    <property type="entry name" value="Chaperonin_ClpB"/>
</dbReference>
<dbReference type="InterPro" id="IPR036628">
    <property type="entry name" value="Clp_N_dom_sf"/>
</dbReference>
<keyword evidence="11" id="KW-0346">Stress response</keyword>
<dbReference type="InterPro" id="IPR041546">
    <property type="entry name" value="ClpA/ClpB_AAA_lid"/>
</dbReference>
<organism evidence="14 15">
    <name type="scientific">Blastopirellula marina</name>
    <dbReference type="NCBI Taxonomy" id="124"/>
    <lineage>
        <taxon>Bacteria</taxon>
        <taxon>Pseudomonadati</taxon>
        <taxon>Planctomycetota</taxon>
        <taxon>Planctomycetia</taxon>
        <taxon>Pirellulales</taxon>
        <taxon>Pirellulaceae</taxon>
        <taxon>Blastopirellula</taxon>
    </lineage>
</organism>
<dbReference type="Pfam" id="PF17871">
    <property type="entry name" value="AAA_lid_9"/>
    <property type="match status" value="1"/>
</dbReference>
<dbReference type="OrthoDB" id="9803641at2"/>
<dbReference type="Gene3D" id="1.10.1780.10">
    <property type="entry name" value="Clp, N-terminal domain"/>
    <property type="match status" value="1"/>
</dbReference>
<feature type="region of interest" description="Disordered" evidence="12">
    <location>
        <begin position="524"/>
        <end position="545"/>
    </location>
</feature>
<keyword evidence="4 10" id="KW-0547">Nucleotide-binding</keyword>
<dbReference type="AlphaFoldDB" id="A0A2S8G1B0"/>
<dbReference type="FunFam" id="3.40.50.300:FF:000025">
    <property type="entry name" value="ATP-dependent Clp protease subunit"/>
    <property type="match status" value="1"/>
</dbReference>
<dbReference type="GO" id="GO:0005737">
    <property type="term" value="C:cytoplasm"/>
    <property type="evidence" value="ECO:0007669"/>
    <property type="project" value="UniProtKB-SubCell"/>
</dbReference>
<dbReference type="PRINTS" id="PR00300">
    <property type="entry name" value="CLPPROTEASEA"/>
</dbReference>
<comment type="subunit">
    <text evidence="11">Homohexamer; The oligomerization is ATP-dependent.</text>
</comment>
<dbReference type="Gene3D" id="1.10.8.60">
    <property type="match status" value="1"/>
</dbReference>
<dbReference type="Gene3D" id="3.40.50.300">
    <property type="entry name" value="P-loop containing nucleotide triphosphate hydrolases"/>
    <property type="match status" value="3"/>
</dbReference>
<dbReference type="GO" id="GO:0016887">
    <property type="term" value="F:ATP hydrolysis activity"/>
    <property type="evidence" value="ECO:0007669"/>
    <property type="project" value="InterPro"/>
</dbReference>
<protein>
    <recommendedName>
        <fullName evidence="2 11">Chaperone protein ClpB</fullName>
    </recommendedName>
</protein>
<feature type="domain" description="Clp R" evidence="13">
    <location>
        <begin position="5"/>
        <end position="147"/>
    </location>
</feature>
<evidence type="ECO:0000256" key="3">
    <source>
        <dbReference type="ARBA" id="ARBA00022737"/>
    </source>
</evidence>
<dbReference type="InterPro" id="IPR050130">
    <property type="entry name" value="ClpA_ClpB"/>
</dbReference>
<dbReference type="EMBL" id="PUIB01000011">
    <property type="protein sequence ID" value="PQO38235.1"/>
    <property type="molecule type" value="Genomic_DNA"/>
</dbReference>
<dbReference type="SUPFAM" id="SSF52540">
    <property type="entry name" value="P-loop containing nucleoside triphosphate hydrolases"/>
    <property type="match status" value="2"/>
</dbReference>
<dbReference type="CDD" id="cd00009">
    <property type="entry name" value="AAA"/>
    <property type="match status" value="1"/>
</dbReference>
<name>A0A2S8G1B0_9BACT</name>
<dbReference type="Pfam" id="PF10431">
    <property type="entry name" value="ClpB_D2-small"/>
    <property type="match status" value="1"/>
</dbReference>
<evidence type="ECO:0000256" key="7">
    <source>
        <dbReference type="ARBA" id="ARBA00023186"/>
    </source>
</evidence>
<proteinExistence type="inferred from homology"/>
<keyword evidence="6 11" id="KW-0175">Coiled coil</keyword>
<dbReference type="Pfam" id="PF00004">
    <property type="entry name" value="AAA"/>
    <property type="match status" value="1"/>
</dbReference>
<dbReference type="InterPro" id="IPR018368">
    <property type="entry name" value="ClpA/B_CS1"/>
</dbReference>
<comment type="subunit">
    <text evidence="8">Homohexamer. The oligomerization is ATP-dependent.</text>
</comment>
<evidence type="ECO:0000259" key="13">
    <source>
        <dbReference type="PROSITE" id="PS51903"/>
    </source>
</evidence>
<dbReference type="FunFam" id="3.40.50.300:FF:000120">
    <property type="entry name" value="ATP-dependent chaperone ClpB"/>
    <property type="match status" value="1"/>
</dbReference>
<keyword evidence="5 10" id="KW-0067">ATP-binding</keyword>
<comment type="subcellular location">
    <subcellularLocation>
        <location evidence="11">Cytoplasm</location>
    </subcellularLocation>
</comment>
<dbReference type="InterPro" id="IPR003593">
    <property type="entry name" value="AAA+_ATPase"/>
</dbReference>
<dbReference type="PROSITE" id="PS00871">
    <property type="entry name" value="CLPAB_2"/>
    <property type="match status" value="1"/>
</dbReference>
<dbReference type="RefSeq" id="WP_105353486.1">
    <property type="nucleotide sequence ID" value="NZ_PUIB01000011.1"/>
</dbReference>
<evidence type="ECO:0000256" key="9">
    <source>
        <dbReference type="PROSITE-ProRule" id="PRU01251"/>
    </source>
</evidence>
<feature type="coiled-coil region" evidence="11">
    <location>
        <begin position="413"/>
        <end position="466"/>
    </location>
</feature>
<dbReference type="SMART" id="SM00382">
    <property type="entry name" value="AAA"/>
    <property type="match status" value="2"/>
</dbReference>
<keyword evidence="11" id="KW-0963">Cytoplasm</keyword>
<evidence type="ECO:0000256" key="11">
    <source>
        <dbReference type="RuleBase" id="RU362034"/>
    </source>
</evidence>
<keyword evidence="3 9" id="KW-0677">Repeat</keyword>
<evidence type="ECO:0000256" key="4">
    <source>
        <dbReference type="ARBA" id="ARBA00022741"/>
    </source>
</evidence>
<dbReference type="Proteomes" id="UP000239388">
    <property type="component" value="Unassembled WGS sequence"/>
</dbReference>
<dbReference type="PROSITE" id="PS51903">
    <property type="entry name" value="CLP_R"/>
    <property type="match status" value="1"/>
</dbReference>
<dbReference type="InterPro" id="IPR019489">
    <property type="entry name" value="Clp_ATPase_C"/>
</dbReference>
<dbReference type="InterPro" id="IPR001270">
    <property type="entry name" value="ClpA/B"/>
</dbReference>
<dbReference type="CDD" id="cd19499">
    <property type="entry name" value="RecA-like_ClpB_Hsp104-like"/>
    <property type="match status" value="1"/>
</dbReference>
<dbReference type="FunFam" id="3.40.50.300:FF:000010">
    <property type="entry name" value="Chaperone clpB 1, putative"/>
    <property type="match status" value="1"/>
</dbReference>
<dbReference type="Pfam" id="PF02861">
    <property type="entry name" value="Clp_N"/>
    <property type="match status" value="1"/>
</dbReference>
<dbReference type="PROSITE" id="PS00870">
    <property type="entry name" value="CLPAB_1"/>
    <property type="match status" value="1"/>
</dbReference>
<evidence type="ECO:0000256" key="12">
    <source>
        <dbReference type="SAM" id="MobiDB-lite"/>
    </source>
</evidence>
<keyword evidence="7 10" id="KW-0143">Chaperone</keyword>
<dbReference type="PANTHER" id="PTHR11638:SF18">
    <property type="entry name" value="HEAT SHOCK PROTEIN 104"/>
    <property type="match status" value="1"/>
</dbReference>
<evidence type="ECO:0000256" key="5">
    <source>
        <dbReference type="ARBA" id="ARBA00022840"/>
    </source>
</evidence>
<comment type="caution">
    <text evidence="14">The sequence shown here is derived from an EMBL/GenBank/DDBJ whole genome shotgun (WGS) entry which is preliminary data.</text>
</comment>
<dbReference type="GO" id="GO:0034605">
    <property type="term" value="P:cellular response to heat"/>
    <property type="evidence" value="ECO:0007669"/>
    <property type="project" value="TreeGrafter"/>
</dbReference>
<evidence type="ECO:0000256" key="2">
    <source>
        <dbReference type="ARBA" id="ARBA00017574"/>
    </source>
</evidence>
<dbReference type="PANTHER" id="PTHR11638">
    <property type="entry name" value="ATP-DEPENDENT CLP PROTEASE"/>
    <property type="match status" value="1"/>
</dbReference>
<dbReference type="InterPro" id="IPR028299">
    <property type="entry name" value="ClpA/B_CS2"/>
</dbReference>
<accession>A0A2S8G1B0</accession>
<evidence type="ECO:0000256" key="1">
    <source>
        <dbReference type="ARBA" id="ARBA00008675"/>
    </source>
</evidence>
<dbReference type="GO" id="GO:0005524">
    <property type="term" value="F:ATP binding"/>
    <property type="evidence" value="ECO:0007669"/>
    <property type="project" value="UniProtKB-UniRule"/>
</dbReference>